<gene>
    <name evidence="1" type="ORF">Tci_045668</name>
</gene>
<comment type="caution">
    <text evidence="1">The sequence shown here is derived from an EMBL/GenBank/DDBJ whole genome shotgun (WGS) entry which is preliminary data.</text>
</comment>
<sequence>MVEVEGVMVMEDGWRRLEVMTWLVLAGWVARDDGEMVDSGKASGSNSIGKYNIKSDNSDVHDHGNHDVAIPLMAIEEVSNRFANILYGYFIGKRLPFHIVKNYVKNAFAKYGIERVMLHNGFFFF</sequence>
<name>A0A6L2MIW9_TANCI</name>
<protein>
    <submittedName>
        <fullName evidence="1">Zinc knuckle CX2CX4HX4C</fullName>
    </submittedName>
</protein>
<reference evidence="1" key="1">
    <citation type="journal article" date="2019" name="Sci. Rep.">
        <title>Draft genome of Tanacetum cinerariifolium, the natural source of mosquito coil.</title>
        <authorList>
            <person name="Yamashiro T."/>
            <person name="Shiraishi A."/>
            <person name="Satake H."/>
            <person name="Nakayama K."/>
        </authorList>
    </citation>
    <scope>NUCLEOTIDE SEQUENCE</scope>
</reference>
<dbReference type="EMBL" id="BKCJ010006738">
    <property type="protein sequence ID" value="GEU73690.1"/>
    <property type="molecule type" value="Genomic_DNA"/>
</dbReference>
<organism evidence="1">
    <name type="scientific">Tanacetum cinerariifolium</name>
    <name type="common">Dalmatian daisy</name>
    <name type="synonym">Chrysanthemum cinerariifolium</name>
    <dbReference type="NCBI Taxonomy" id="118510"/>
    <lineage>
        <taxon>Eukaryota</taxon>
        <taxon>Viridiplantae</taxon>
        <taxon>Streptophyta</taxon>
        <taxon>Embryophyta</taxon>
        <taxon>Tracheophyta</taxon>
        <taxon>Spermatophyta</taxon>
        <taxon>Magnoliopsida</taxon>
        <taxon>eudicotyledons</taxon>
        <taxon>Gunneridae</taxon>
        <taxon>Pentapetalae</taxon>
        <taxon>asterids</taxon>
        <taxon>campanulids</taxon>
        <taxon>Asterales</taxon>
        <taxon>Asteraceae</taxon>
        <taxon>Asteroideae</taxon>
        <taxon>Anthemideae</taxon>
        <taxon>Anthemidinae</taxon>
        <taxon>Tanacetum</taxon>
    </lineage>
</organism>
<dbReference type="AlphaFoldDB" id="A0A6L2MIW9"/>
<accession>A0A6L2MIW9</accession>
<proteinExistence type="predicted"/>
<evidence type="ECO:0000313" key="1">
    <source>
        <dbReference type="EMBL" id="GEU73690.1"/>
    </source>
</evidence>